<dbReference type="NCBIfam" id="TIGR00792">
    <property type="entry name" value="gph"/>
    <property type="match status" value="1"/>
</dbReference>
<dbReference type="InterPro" id="IPR039672">
    <property type="entry name" value="MFS_2"/>
</dbReference>
<feature type="transmembrane region" description="Helical" evidence="1">
    <location>
        <begin position="268"/>
        <end position="290"/>
    </location>
</feature>
<feature type="transmembrane region" description="Helical" evidence="1">
    <location>
        <begin position="31"/>
        <end position="55"/>
    </location>
</feature>
<dbReference type="GO" id="GO:0008643">
    <property type="term" value="P:carbohydrate transport"/>
    <property type="evidence" value="ECO:0007669"/>
    <property type="project" value="InterPro"/>
</dbReference>
<dbReference type="GO" id="GO:0005886">
    <property type="term" value="C:plasma membrane"/>
    <property type="evidence" value="ECO:0007669"/>
    <property type="project" value="TreeGrafter"/>
</dbReference>
<evidence type="ECO:0000256" key="1">
    <source>
        <dbReference type="SAM" id="Phobius"/>
    </source>
</evidence>
<feature type="transmembrane region" description="Helical" evidence="1">
    <location>
        <begin position="186"/>
        <end position="207"/>
    </location>
</feature>
<dbReference type="GO" id="GO:0006814">
    <property type="term" value="P:sodium ion transport"/>
    <property type="evidence" value="ECO:0007669"/>
    <property type="project" value="InterPro"/>
</dbReference>
<feature type="transmembrane region" description="Helical" evidence="1">
    <location>
        <begin position="379"/>
        <end position="398"/>
    </location>
</feature>
<gene>
    <name evidence="2" type="primary">uidB_1</name>
    <name evidence="2" type="ORF">ERS852407_00797</name>
</gene>
<dbReference type="SUPFAM" id="SSF103473">
    <property type="entry name" value="MFS general substrate transporter"/>
    <property type="match status" value="1"/>
</dbReference>
<protein>
    <submittedName>
        <fullName evidence="2">Glucuronide permease</fullName>
    </submittedName>
</protein>
<feature type="transmembrane region" description="Helical" evidence="1">
    <location>
        <begin position="302"/>
        <end position="320"/>
    </location>
</feature>
<dbReference type="GO" id="GO:0015293">
    <property type="term" value="F:symporter activity"/>
    <property type="evidence" value="ECO:0007669"/>
    <property type="project" value="InterPro"/>
</dbReference>
<dbReference type="InterPro" id="IPR001927">
    <property type="entry name" value="Na/Gal_symport"/>
</dbReference>
<dbReference type="EMBL" id="CYZE01000001">
    <property type="protein sequence ID" value="CUN64684.1"/>
    <property type="molecule type" value="Genomic_DNA"/>
</dbReference>
<dbReference type="Gene3D" id="1.20.1250.20">
    <property type="entry name" value="MFS general substrate transporter like domains"/>
    <property type="match status" value="1"/>
</dbReference>
<feature type="transmembrane region" description="Helical" evidence="1">
    <location>
        <begin position="326"/>
        <end position="350"/>
    </location>
</feature>
<dbReference type="Proteomes" id="UP000095651">
    <property type="component" value="Unassembled WGS sequence"/>
</dbReference>
<name>A0A173YL44_9FIRM</name>
<feature type="transmembrane region" description="Helical" evidence="1">
    <location>
        <begin position="156"/>
        <end position="174"/>
    </location>
</feature>
<sequence length="460" mass="50921">MKEIRKFGIRDQIGYVCGDMAGSFVNLYVDAFFLTFCTYVLGIKAAWMGSMFLFARLWDAFNDPMIGSFPDRWQIGRSGDKFKPYIKIAMIPLAISGLLCFADVSSWGSLAKHVWVVFAYIVYGMSYTGTSMPFGSMASVVTNDPIERTKLSRARSIGGTIVGIGAISLVPQFVFNKAGEVVPSGFFKVAVVFGILSIICYCLLLHFTTERVRQPKVEGEKFNYGKVLKSVFKNRPMLGVMLATVGSLLFITGNSQLGSYLYKEFYHAPQVLTLVSLISIPIMLVFFPLIPKLSQKYGKRNVILVCSGYNLVISLILFMMPIQNVYLFLVINTLATSGQTAFTMLIWAFVTDCIDYHEYQTGERSDGSLYSIYTFSRKIGSTLASTIASFSLGAIGYISGIEAQTAAVAGHIRSLCTFIPVATCVLELLGIGLVYNLTNKKTTEMYAVLKKRRDEGEKQA</sequence>
<dbReference type="Pfam" id="PF13347">
    <property type="entry name" value="MFS_2"/>
    <property type="match status" value="1"/>
</dbReference>
<keyword evidence="1" id="KW-1133">Transmembrane helix</keyword>
<dbReference type="AlphaFoldDB" id="A0A173YL44"/>
<evidence type="ECO:0000313" key="2">
    <source>
        <dbReference type="EMBL" id="CUN64684.1"/>
    </source>
</evidence>
<organism evidence="2 3">
    <name type="scientific">Hungatella hathewayi</name>
    <dbReference type="NCBI Taxonomy" id="154046"/>
    <lineage>
        <taxon>Bacteria</taxon>
        <taxon>Bacillati</taxon>
        <taxon>Bacillota</taxon>
        <taxon>Clostridia</taxon>
        <taxon>Lachnospirales</taxon>
        <taxon>Lachnospiraceae</taxon>
        <taxon>Hungatella</taxon>
    </lineage>
</organism>
<keyword evidence="1" id="KW-0472">Membrane</keyword>
<dbReference type="PANTHER" id="PTHR11328">
    <property type="entry name" value="MAJOR FACILITATOR SUPERFAMILY DOMAIN-CONTAINING PROTEIN"/>
    <property type="match status" value="1"/>
</dbReference>
<keyword evidence="1" id="KW-0812">Transmembrane</keyword>
<accession>A0A173YL44</accession>
<proteinExistence type="predicted"/>
<reference evidence="2 3" key="1">
    <citation type="submission" date="2015-09" db="EMBL/GenBank/DDBJ databases">
        <authorList>
            <consortium name="Pathogen Informatics"/>
        </authorList>
    </citation>
    <scope>NUCLEOTIDE SEQUENCE [LARGE SCALE GENOMIC DNA]</scope>
    <source>
        <strain evidence="2 3">2789STDY5608850</strain>
    </source>
</reference>
<dbReference type="PANTHER" id="PTHR11328:SF24">
    <property type="entry name" value="MAJOR FACILITATOR SUPERFAMILY (MFS) PROFILE DOMAIN-CONTAINING PROTEIN"/>
    <property type="match status" value="1"/>
</dbReference>
<feature type="transmembrane region" description="Helical" evidence="1">
    <location>
        <begin position="418"/>
        <end position="437"/>
    </location>
</feature>
<dbReference type="CDD" id="cd17332">
    <property type="entry name" value="MFS_MelB_like"/>
    <property type="match status" value="1"/>
</dbReference>
<feature type="transmembrane region" description="Helical" evidence="1">
    <location>
        <begin position="238"/>
        <end position="262"/>
    </location>
</feature>
<evidence type="ECO:0000313" key="3">
    <source>
        <dbReference type="Proteomes" id="UP000095651"/>
    </source>
</evidence>
<dbReference type="InterPro" id="IPR036259">
    <property type="entry name" value="MFS_trans_sf"/>
</dbReference>
<feature type="transmembrane region" description="Helical" evidence="1">
    <location>
        <begin position="114"/>
        <end position="135"/>
    </location>
</feature>
<dbReference type="RefSeq" id="WP_055653069.1">
    <property type="nucleotide sequence ID" value="NZ_CABIXC010000001.1"/>
</dbReference>